<dbReference type="EMBL" id="AP023343">
    <property type="protein sequence ID" value="BCI84822.1"/>
    <property type="molecule type" value="Genomic_DNA"/>
</dbReference>
<accession>A0A1V3XBE9</accession>
<dbReference type="RefSeq" id="WP_023368653.1">
    <property type="nucleotide sequence ID" value="NZ_BLYZ01000003.1"/>
</dbReference>
<keyword evidence="4" id="KW-1185">Reference proteome</keyword>
<dbReference type="GeneID" id="29696990"/>
<dbReference type="AlphaFoldDB" id="A0A1V3XBE9"/>
<dbReference type="EMBL" id="MVBM01000003">
    <property type="protein sequence ID" value="OOK76428.1"/>
    <property type="molecule type" value="Genomic_DNA"/>
</dbReference>
<evidence type="ECO:0000313" key="2">
    <source>
        <dbReference type="EMBL" id="OOK76428.1"/>
    </source>
</evidence>
<sequence length="170" mass="18605">MTEHPDIAIVCDHGRKGDGRIEHEHCDLVAPIIWADDDQGWLPQAPAIATYLADTDQPRAGVGMDPNRSRIQPGTRRDGWTRLHFEFVCPQYSEVVADRACTRQPVRVRNNDLQRVCELLAAGDPVLIGALVKVFPHGISFQLHGAVALTMDAVEAACDTPGELPHSGGR</sequence>
<evidence type="ECO:0000313" key="4">
    <source>
        <dbReference type="Proteomes" id="UP000516380"/>
    </source>
</evidence>
<name>A0A1V3XBE9_MYCKA</name>
<dbReference type="Proteomes" id="UP000189229">
    <property type="component" value="Unassembled WGS sequence"/>
</dbReference>
<proteinExistence type="predicted"/>
<organism evidence="2 3">
    <name type="scientific">Mycobacterium kansasii</name>
    <dbReference type="NCBI Taxonomy" id="1768"/>
    <lineage>
        <taxon>Bacteria</taxon>
        <taxon>Bacillati</taxon>
        <taxon>Actinomycetota</taxon>
        <taxon>Actinomycetes</taxon>
        <taxon>Mycobacteriales</taxon>
        <taxon>Mycobacteriaceae</taxon>
        <taxon>Mycobacterium</taxon>
    </lineage>
</organism>
<protein>
    <submittedName>
        <fullName evidence="2">Uncharacterized protein</fullName>
    </submittedName>
</protein>
<reference evidence="1 4" key="2">
    <citation type="submission" date="2020-07" db="EMBL/GenBank/DDBJ databases">
        <title>Mycobacterium kansasii (former subtype) with zoonotic potential isolated from diseased indoor pet cat, Japan.</title>
        <authorList>
            <person name="Fukano H."/>
            <person name="Terazono T."/>
            <person name="Hoshino Y."/>
        </authorList>
    </citation>
    <scope>NUCLEOTIDE SEQUENCE [LARGE SCALE GENOMIC DNA]</scope>
    <source>
        <strain evidence="1 4">Kuro-I</strain>
    </source>
</reference>
<dbReference type="Proteomes" id="UP000516380">
    <property type="component" value="Chromosome"/>
</dbReference>
<evidence type="ECO:0000313" key="3">
    <source>
        <dbReference type="Proteomes" id="UP000189229"/>
    </source>
</evidence>
<reference evidence="2 3" key="1">
    <citation type="submission" date="2017-02" db="EMBL/GenBank/DDBJ databases">
        <title>Complete genome sequences of Mycobacterium kansasii strains isolated from rhesus macaques.</title>
        <authorList>
            <person name="Panda A."/>
            <person name="Nagaraj S."/>
            <person name="Zhao X."/>
            <person name="Tettelin H."/>
            <person name="Detolla L.J."/>
        </authorList>
    </citation>
    <scope>NUCLEOTIDE SEQUENCE [LARGE SCALE GENOMIC DNA]</scope>
    <source>
        <strain evidence="2 3">11-3813</strain>
    </source>
</reference>
<gene>
    <name evidence="2" type="ORF">BZL30_3470</name>
    <name evidence="1" type="ORF">NIIDMKKI_00280</name>
</gene>
<evidence type="ECO:0000313" key="1">
    <source>
        <dbReference type="EMBL" id="BCI84822.1"/>
    </source>
</evidence>